<dbReference type="PANTHER" id="PTHR30011">
    <property type="entry name" value="ALKANESULFONATE MONOOXYGENASE-RELATED"/>
    <property type="match status" value="1"/>
</dbReference>
<sequence>MSTERKHVKLGFSIWATGIHPAGWRLPEANAHGTFDPGFIADTVRAAERGLLDFYFIGDRVVGLPSSQHESPNEVLRPEALTLSAYVAALSTHIGIVTTVNTTYAEPYTLARATAQVDHLSRGRLAWNIVTGKNEEAAGNFGRDEHWDSVRRYEWTGEFVEVVKGLWDSWEDGALLGDKAGGQFIDEDRVHAIGHRGEHFAVTGPLNIARPPQGHVPILHAGSSEESHVFGAQHADIRFILLQDTPKAKAYYADLQRRRAEAGFPDGQQAVAGLPVYVAGTAREAHEKFRQIQSLTVVEASLGPISEALGVDLTGRRLDTPLDDVPELATVSSARGLLILDRAREAYDDPSPTLRELALFFKRTHGKQAVVGDAVDVADYIQEQFEERTTDGFILFPPYLPGPLDAFVDLVIPELQRRDLFKKEYGAPKTFREIFGLPGRPANRNVAGLASVAS</sequence>
<gene>
    <name evidence="8" type="ORF">HD601_005655</name>
</gene>
<dbReference type="EMBL" id="JACHMM010000001">
    <property type="protein sequence ID" value="MBB5791080.1"/>
    <property type="molecule type" value="Genomic_DNA"/>
</dbReference>
<dbReference type="RefSeq" id="WP_184827571.1">
    <property type="nucleotide sequence ID" value="NZ_JACHMM010000001.1"/>
</dbReference>
<dbReference type="Gene3D" id="3.20.20.30">
    <property type="entry name" value="Luciferase-like domain"/>
    <property type="match status" value="1"/>
</dbReference>
<dbReference type="InterPro" id="IPR011251">
    <property type="entry name" value="Luciferase-like_dom"/>
</dbReference>
<keyword evidence="2 6" id="KW-0288">FMN</keyword>
<evidence type="ECO:0000313" key="8">
    <source>
        <dbReference type="EMBL" id="MBB5791080.1"/>
    </source>
</evidence>
<dbReference type="CDD" id="cd01095">
    <property type="entry name" value="Nitrilotriacetate_monoxgenase"/>
    <property type="match status" value="1"/>
</dbReference>
<evidence type="ECO:0000256" key="4">
    <source>
        <dbReference type="ARBA" id="ARBA00023033"/>
    </source>
</evidence>
<protein>
    <submittedName>
        <fullName evidence="8">FMN-dependent oxidoreductase (Nitrilotriacetate monooxygenase family)</fullName>
    </submittedName>
</protein>
<dbReference type="PIRSF" id="PIRSF000337">
    <property type="entry name" value="NTA_MOA"/>
    <property type="match status" value="1"/>
</dbReference>
<evidence type="ECO:0000313" key="9">
    <source>
        <dbReference type="Proteomes" id="UP000542813"/>
    </source>
</evidence>
<dbReference type="InterPro" id="IPR036661">
    <property type="entry name" value="Luciferase-like_sf"/>
</dbReference>
<dbReference type="SUPFAM" id="SSF51679">
    <property type="entry name" value="Bacterial luciferase-like"/>
    <property type="match status" value="1"/>
</dbReference>
<keyword evidence="4 8" id="KW-0503">Monooxygenase</keyword>
<organism evidence="8 9">
    <name type="scientific">Jiangella mangrovi</name>
    <dbReference type="NCBI Taxonomy" id="1524084"/>
    <lineage>
        <taxon>Bacteria</taxon>
        <taxon>Bacillati</taxon>
        <taxon>Actinomycetota</taxon>
        <taxon>Actinomycetes</taxon>
        <taxon>Jiangellales</taxon>
        <taxon>Jiangellaceae</taxon>
        <taxon>Jiangella</taxon>
    </lineage>
</organism>
<dbReference type="Pfam" id="PF00296">
    <property type="entry name" value="Bac_luciferase"/>
    <property type="match status" value="1"/>
</dbReference>
<feature type="binding site" evidence="6">
    <location>
        <position position="59"/>
    </location>
    <ligand>
        <name>FMN</name>
        <dbReference type="ChEBI" id="CHEBI:58210"/>
    </ligand>
</feature>
<feature type="domain" description="Luciferase-like" evidence="7">
    <location>
        <begin position="28"/>
        <end position="388"/>
    </location>
</feature>
<comment type="similarity">
    <text evidence="5">Belongs to the NtaA/SnaA/DszA monooxygenase family.</text>
</comment>
<reference evidence="8 9" key="1">
    <citation type="submission" date="2020-08" db="EMBL/GenBank/DDBJ databases">
        <title>Sequencing the genomes of 1000 actinobacteria strains.</title>
        <authorList>
            <person name="Klenk H.-P."/>
        </authorList>
    </citation>
    <scope>NUCLEOTIDE SEQUENCE [LARGE SCALE GENOMIC DNA]</scope>
    <source>
        <strain evidence="8 9">DSM 102122</strain>
    </source>
</reference>
<keyword evidence="1 6" id="KW-0285">Flavoprotein</keyword>
<dbReference type="AlphaFoldDB" id="A0A7W9LP78"/>
<dbReference type="InterPro" id="IPR051260">
    <property type="entry name" value="Diverse_substr_monoxygenases"/>
</dbReference>
<dbReference type="InterPro" id="IPR016215">
    <property type="entry name" value="NTA_MOA"/>
</dbReference>
<evidence type="ECO:0000256" key="6">
    <source>
        <dbReference type="PIRSR" id="PIRSR000337-1"/>
    </source>
</evidence>
<accession>A0A7W9LP78</accession>
<name>A0A7W9LP78_9ACTN</name>
<evidence type="ECO:0000259" key="7">
    <source>
        <dbReference type="Pfam" id="PF00296"/>
    </source>
</evidence>
<proteinExistence type="inferred from homology"/>
<keyword evidence="9" id="KW-1185">Reference proteome</keyword>
<dbReference type="NCBIfam" id="TIGR03860">
    <property type="entry name" value="FMN_nitrolo"/>
    <property type="match status" value="1"/>
</dbReference>
<feature type="binding site" evidence="6">
    <location>
        <position position="223"/>
    </location>
    <ligand>
        <name>FMN</name>
        <dbReference type="ChEBI" id="CHEBI:58210"/>
    </ligand>
</feature>
<dbReference type="PANTHER" id="PTHR30011:SF16">
    <property type="entry name" value="C2H2 FINGER DOMAIN TRANSCRIPTION FACTOR (EUROFUNG)-RELATED"/>
    <property type="match status" value="1"/>
</dbReference>
<dbReference type="Proteomes" id="UP000542813">
    <property type="component" value="Unassembled WGS sequence"/>
</dbReference>
<dbReference type="GO" id="GO:0016705">
    <property type="term" value="F:oxidoreductase activity, acting on paired donors, with incorporation or reduction of molecular oxygen"/>
    <property type="evidence" value="ECO:0007669"/>
    <property type="project" value="InterPro"/>
</dbReference>
<evidence type="ECO:0000256" key="3">
    <source>
        <dbReference type="ARBA" id="ARBA00023002"/>
    </source>
</evidence>
<keyword evidence="3" id="KW-0560">Oxidoreductase</keyword>
<evidence type="ECO:0000256" key="2">
    <source>
        <dbReference type="ARBA" id="ARBA00022643"/>
    </source>
</evidence>
<feature type="binding site" evidence="6">
    <location>
        <position position="224"/>
    </location>
    <ligand>
        <name>FMN</name>
        <dbReference type="ChEBI" id="CHEBI:58210"/>
    </ligand>
</feature>
<evidence type="ECO:0000256" key="5">
    <source>
        <dbReference type="ARBA" id="ARBA00033748"/>
    </source>
</evidence>
<dbReference type="GO" id="GO:0004497">
    <property type="term" value="F:monooxygenase activity"/>
    <property type="evidence" value="ECO:0007669"/>
    <property type="project" value="UniProtKB-KW"/>
</dbReference>
<feature type="binding site" evidence="6">
    <location>
        <position position="99"/>
    </location>
    <ligand>
        <name>FMN</name>
        <dbReference type="ChEBI" id="CHEBI:58210"/>
    </ligand>
</feature>
<comment type="caution">
    <text evidence="8">The sequence shown here is derived from an EMBL/GenBank/DDBJ whole genome shotgun (WGS) entry which is preliminary data.</text>
</comment>
<feature type="binding site" evidence="6">
    <location>
        <position position="153"/>
    </location>
    <ligand>
        <name>FMN</name>
        <dbReference type="ChEBI" id="CHEBI:58210"/>
    </ligand>
</feature>
<evidence type="ECO:0000256" key="1">
    <source>
        <dbReference type="ARBA" id="ARBA00022630"/>
    </source>
</evidence>